<evidence type="ECO:0000313" key="2">
    <source>
        <dbReference type="EMBL" id="KAJ7611014.1"/>
    </source>
</evidence>
<keyword evidence="3" id="KW-1185">Reference proteome</keyword>
<protein>
    <submittedName>
        <fullName evidence="2">Uncharacterized protein</fullName>
    </submittedName>
</protein>
<dbReference type="AlphaFoldDB" id="A0AAD7FBZ5"/>
<comment type="caution">
    <text evidence="2">The sequence shown here is derived from an EMBL/GenBank/DDBJ whole genome shotgun (WGS) entry which is preliminary data.</text>
</comment>
<proteinExistence type="predicted"/>
<accession>A0AAD7FBZ5</accession>
<gene>
    <name evidence="2" type="ORF">FB45DRAFT_329734</name>
</gene>
<dbReference type="Proteomes" id="UP001221142">
    <property type="component" value="Unassembled WGS sequence"/>
</dbReference>
<evidence type="ECO:0000313" key="3">
    <source>
        <dbReference type="Proteomes" id="UP001221142"/>
    </source>
</evidence>
<sequence>MTLAPSTSSDSFGSNHDSVCTPTTVGSEEEKPEVVSAERLAQLCREREELMNDSLSLEQYNAALSAWRRKQGVDLNASHLILLLNHGLILARTLTCTQFMAYRRKSDDFARSLLDSDRREYEKWLDLLTTAEREALKAEIRRQGDARLAELDAEGEDHFDCPH</sequence>
<feature type="compositionally biased region" description="Polar residues" evidence="1">
    <location>
        <begin position="1"/>
        <end position="26"/>
    </location>
</feature>
<feature type="region of interest" description="Disordered" evidence="1">
    <location>
        <begin position="1"/>
        <end position="32"/>
    </location>
</feature>
<evidence type="ECO:0000256" key="1">
    <source>
        <dbReference type="SAM" id="MobiDB-lite"/>
    </source>
</evidence>
<reference evidence="2" key="1">
    <citation type="submission" date="2023-03" db="EMBL/GenBank/DDBJ databases">
        <title>Massive genome expansion in bonnet fungi (Mycena s.s.) driven by repeated elements and novel gene families across ecological guilds.</title>
        <authorList>
            <consortium name="Lawrence Berkeley National Laboratory"/>
            <person name="Harder C.B."/>
            <person name="Miyauchi S."/>
            <person name="Viragh M."/>
            <person name="Kuo A."/>
            <person name="Thoen E."/>
            <person name="Andreopoulos B."/>
            <person name="Lu D."/>
            <person name="Skrede I."/>
            <person name="Drula E."/>
            <person name="Henrissat B."/>
            <person name="Morin E."/>
            <person name="Kohler A."/>
            <person name="Barry K."/>
            <person name="LaButti K."/>
            <person name="Morin E."/>
            <person name="Salamov A."/>
            <person name="Lipzen A."/>
            <person name="Mereny Z."/>
            <person name="Hegedus B."/>
            <person name="Baldrian P."/>
            <person name="Stursova M."/>
            <person name="Weitz H."/>
            <person name="Taylor A."/>
            <person name="Grigoriev I.V."/>
            <person name="Nagy L.G."/>
            <person name="Martin F."/>
            <person name="Kauserud H."/>
        </authorList>
    </citation>
    <scope>NUCLEOTIDE SEQUENCE</scope>
    <source>
        <strain evidence="2">9284</strain>
    </source>
</reference>
<name>A0AAD7FBZ5_9AGAR</name>
<dbReference type="EMBL" id="JARKIF010000034">
    <property type="protein sequence ID" value="KAJ7611014.1"/>
    <property type="molecule type" value="Genomic_DNA"/>
</dbReference>
<organism evidence="2 3">
    <name type="scientific">Roridomyces roridus</name>
    <dbReference type="NCBI Taxonomy" id="1738132"/>
    <lineage>
        <taxon>Eukaryota</taxon>
        <taxon>Fungi</taxon>
        <taxon>Dikarya</taxon>
        <taxon>Basidiomycota</taxon>
        <taxon>Agaricomycotina</taxon>
        <taxon>Agaricomycetes</taxon>
        <taxon>Agaricomycetidae</taxon>
        <taxon>Agaricales</taxon>
        <taxon>Marasmiineae</taxon>
        <taxon>Mycenaceae</taxon>
        <taxon>Roridomyces</taxon>
    </lineage>
</organism>